<accession>A0A8H5ZWE1</accession>
<name>A0A8H5ZWE1_PETAA</name>
<evidence type="ECO:0000313" key="1">
    <source>
        <dbReference type="EMBL" id="KAF5856464.1"/>
    </source>
</evidence>
<comment type="caution">
    <text evidence="1">The sequence shown here is derived from an EMBL/GenBank/DDBJ whole genome shotgun (WGS) entry which is preliminary data.</text>
</comment>
<protein>
    <submittedName>
        <fullName evidence="1">Uncharacterized protein</fullName>
    </submittedName>
</protein>
<dbReference type="EMBL" id="SPNV01000317">
    <property type="protein sequence ID" value="KAF5856464.1"/>
    <property type="molecule type" value="Genomic_DNA"/>
</dbReference>
<dbReference type="AlphaFoldDB" id="A0A8H5ZWE1"/>
<sequence length="117" mass="12716">MSSTQRKLLVLYSSSGRGITGILMEITMVACKVKSVVQTKPIILQILSTSWEKGKSEESATETQQISLLTGFYLQKTLPSASSAFQALVNGEASAPVHLVGDKWKREASLSWPKVSD</sequence>
<proteinExistence type="predicted"/>
<gene>
    <name evidence="1" type="ORF">ETB97_007294</name>
</gene>
<evidence type="ECO:0000313" key="2">
    <source>
        <dbReference type="Proteomes" id="UP000541154"/>
    </source>
</evidence>
<keyword evidence="2" id="KW-1185">Reference proteome</keyword>
<organism evidence="1 2">
    <name type="scientific">Petromyces alliaceus</name>
    <name type="common">Aspergillus alliaceus</name>
    <dbReference type="NCBI Taxonomy" id="209559"/>
    <lineage>
        <taxon>Eukaryota</taxon>
        <taxon>Fungi</taxon>
        <taxon>Dikarya</taxon>
        <taxon>Ascomycota</taxon>
        <taxon>Pezizomycotina</taxon>
        <taxon>Eurotiomycetes</taxon>
        <taxon>Eurotiomycetidae</taxon>
        <taxon>Eurotiales</taxon>
        <taxon>Aspergillaceae</taxon>
        <taxon>Aspergillus</taxon>
        <taxon>Aspergillus subgen. Circumdati</taxon>
    </lineage>
</organism>
<dbReference type="Proteomes" id="UP000541154">
    <property type="component" value="Unassembled WGS sequence"/>
</dbReference>
<reference evidence="1 2" key="1">
    <citation type="submission" date="2019-04" db="EMBL/GenBank/DDBJ databases">
        <title>Aspergillus burnettii sp. nov., novel species from soil in southeast Queensland.</title>
        <authorList>
            <person name="Gilchrist C.L.M."/>
            <person name="Pitt J.I."/>
            <person name="Lange L."/>
            <person name="Lacey H.J."/>
            <person name="Vuong D."/>
            <person name="Midgley D.J."/>
            <person name="Greenfield P."/>
            <person name="Bradbury M."/>
            <person name="Lacey E."/>
            <person name="Busk P.K."/>
            <person name="Pilgaard B."/>
            <person name="Chooi Y.H."/>
            <person name="Piggott A.M."/>
        </authorList>
    </citation>
    <scope>NUCLEOTIDE SEQUENCE [LARGE SCALE GENOMIC DNA]</scope>
    <source>
        <strain evidence="1 2">FRR 5400</strain>
    </source>
</reference>